<evidence type="ECO:0000259" key="4">
    <source>
        <dbReference type="Pfam" id="PF18317"/>
    </source>
</evidence>
<dbReference type="AlphaFoldDB" id="A0A7M4DSW3"/>
<reference evidence="5 6" key="1">
    <citation type="submission" date="2019-11" db="EMBL/GenBank/DDBJ databases">
        <authorList>
            <person name="Criscuolo A."/>
        </authorList>
    </citation>
    <scope>NUCLEOTIDE SEQUENCE [LARGE SCALE GENOMIC DNA]</scope>
    <source>
        <strain evidence="5">CIP111667</strain>
    </source>
</reference>
<dbReference type="RefSeq" id="WP_156743810.1">
    <property type="nucleotide sequence ID" value="NZ_CACRYJ010000071.1"/>
</dbReference>
<protein>
    <submittedName>
        <fullName evidence="5">Shikimate dehydrogenase</fullName>
        <ecNumber evidence="5">1.1.1.25</ecNumber>
    </submittedName>
</protein>
<dbReference type="GO" id="GO:0019632">
    <property type="term" value="P:shikimate metabolic process"/>
    <property type="evidence" value="ECO:0007669"/>
    <property type="project" value="TreeGrafter"/>
</dbReference>
<dbReference type="InterPro" id="IPR022893">
    <property type="entry name" value="Shikimate_DH_fam"/>
</dbReference>
<sequence length="282" mass="29245">MRHHAAVLGHPVAHSLSPVLHRAAYAELGLTDWTYELHDVDEPELEAFVRSRDGSWAGLSLTMPLKQRAMALSDHVESLAKVVGVVNTLLFQPGGLLIGANTDVHGLVQALREATPQAPGADARRGVIIGAGATAAAALAALGELGIHAPVVLMRSVGRAGVVMRAAGRMGVTPSYVTLGTDQARAELLGADVVISTLPHGAADPLVGLLDGVALEADQVLLDVVYEGWPTAIASAWRSAGGSISPGYLMLLHQAAEQVRLMTGCPGPVEAMRAALLQALTD</sequence>
<dbReference type="SUPFAM" id="SSF51735">
    <property type="entry name" value="NAD(P)-binding Rossmann-fold domains"/>
    <property type="match status" value="1"/>
</dbReference>
<dbReference type="GO" id="GO:0009423">
    <property type="term" value="P:chorismate biosynthetic process"/>
    <property type="evidence" value="ECO:0007669"/>
    <property type="project" value="TreeGrafter"/>
</dbReference>
<dbReference type="Pfam" id="PF18317">
    <property type="entry name" value="SDH_C"/>
    <property type="match status" value="1"/>
</dbReference>
<organism evidence="5 6">
    <name type="scientific">Occultella aeris</name>
    <dbReference type="NCBI Taxonomy" id="2761496"/>
    <lineage>
        <taxon>Bacteria</taxon>
        <taxon>Bacillati</taxon>
        <taxon>Actinomycetota</taxon>
        <taxon>Actinomycetes</taxon>
        <taxon>Micrococcales</taxon>
        <taxon>Ruaniaceae</taxon>
        <taxon>Occultella</taxon>
    </lineage>
</organism>
<dbReference type="GO" id="GO:0005829">
    <property type="term" value="C:cytosol"/>
    <property type="evidence" value="ECO:0007669"/>
    <property type="project" value="TreeGrafter"/>
</dbReference>
<comment type="caution">
    <text evidence="5">The sequence shown here is derived from an EMBL/GenBank/DDBJ whole genome shotgun (WGS) entry which is preliminary data.</text>
</comment>
<dbReference type="GO" id="GO:0009073">
    <property type="term" value="P:aromatic amino acid family biosynthetic process"/>
    <property type="evidence" value="ECO:0007669"/>
    <property type="project" value="UniProtKB-KW"/>
</dbReference>
<dbReference type="NCBIfam" id="NF001311">
    <property type="entry name" value="PRK00258.1-3"/>
    <property type="match status" value="1"/>
</dbReference>
<proteinExistence type="predicted"/>
<name>A0A7M4DSW3_9MICO</name>
<dbReference type="InterPro" id="IPR013708">
    <property type="entry name" value="Shikimate_DH-bd_N"/>
</dbReference>
<dbReference type="GO" id="GO:0004764">
    <property type="term" value="F:shikimate 3-dehydrogenase (NADP+) activity"/>
    <property type="evidence" value="ECO:0007669"/>
    <property type="project" value="UniProtKB-EC"/>
</dbReference>
<evidence type="ECO:0000256" key="1">
    <source>
        <dbReference type="ARBA" id="ARBA00004871"/>
    </source>
</evidence>
<dbReference type="InterPro" id="IPR041121">
    <property type="entry name" value="SDH_C"/>
</dbReference>
<dbReference type="GO" id="GO:0050661">
    <property type="term" value="F:NADP binding"/>
    <property type="evidence" value="ECO:0007669"/>
    <property type="project" value="TreeGrafter"/>
</dbReference>
<feature type="domain" description="Shikimate dehydrogenase substrate binding N-terminal" evidence="3">
    <location>
        <begin position="7"/>
        <end position="89"/>
    </location>
</feature>
<keyword evidence="2" id="KW-0057">Aromatic amino acid biosynthesis</keyword>
<keyword evidence="6" id="KW-1185">Reference proteome</keyword>
<keyword evidence="2" id="KW-0028">Amino-acid biosynthesis</keyword>
<gene>
    <name evidence="5" type="primary">aroE_2</name>
    <name evidence="5" type="ORF">HALOF300_05265</name>
</gene>
<dbReference type="EMBL" id="CACRYJ010000071">
    <property type="protein sequence ID" value="VZO40557.1"/>
    <property type="molecule type" value="Genomic_DNA"/>
</dbReference>
<evidence type="ECO:0000259" key="3">
    <source>
        <dbReference type="Pfam" id="PF08501"/>
    </source>
</evidence>
<evidence type="ECO:0000313" key="6">
    <source>
        <dbReference type="Proteomes" id="UP000419743"/>
    </source>
</evidence>
<evidence type="ECO:0000313" key="5">
    <source>
        <dbReference type="EMBL" id="VZO40557.1"/>
    </source>
</evidence>
<dbReference type="InterPro" id="IPR036291">
    <property type="entry name" value="NAD(P)-bd_dom_sf"/>
</dbReference>
<evidence type="ECO:0000256" key="2">
    <source>
        <dbReference type="ARBA" id="ARBA00023141"/>
    </source>
</evidence>
<dbReference type="SUPFAM" id="SSF53223">
    <property type="entry name" value="Aminoacid dehydrogenase-like, N-terminal domain"/>
    <property type="match status" value="1"/>
</dbReference>
<dbReference type="InterPro" id="IPR046346">
    <property type="entry name" value="Aminoacid_DH-like_N_sf"/>
</dbReference>
<dbReference type="PANTHER" id="PTHR21089">
    <property type="entry name" value="SHIKIMATE DEHYDROGENASE"/>
    <property type="match status" value="1"/>
</dbReference>
<comment type="pathway">
    <text evidence="1">Metabolic intermediate biosynthesis; chorismate biosynthesis; chorismate from D-erythrose 4-phosphate and phosphoenolpyruvate: step 4/7.</text>
</comment>
<dbReference type="Gene3D" id="3.40.50.10860">
    <property type="entry name" value="Leucine Dehydrogenase, chain A, domain 1"/>
    <property type="match status" value="1"/>
</dbReference>
<keyword evidence="5" id="KW-0560">Oxidoreductase</keyword>
<dbReference type="PANTHER" id="PTHR21089:SF1">
    <property type="entry name" value="BIFUNCTIONAL 3-DEHYDROQUINATE DEHYDRATASE_SHIKIMATE DEHYDROGENASE, CHLOROPLASTIC"/>
    <property type="match status" value="1"/>
</dbReference>
<dbReference type="Pfam" id="PF08501">
    <property type="entry name" value="Shikimate_dh_N"/>
    <property type="match status" value="1"/>
</dbReference>
<dbReference type="Gene3D" id="3.40.50.720">
    <property type="entry name" value="NAD(P)-binding Rossmann-like Domain"/>
    <property type="match status" value="1"/>
</dbReference>
<dbReference type="Proteomes" id="UP000419743">
    <property type="component" value="Unassembled WGS sequence"/>
</dbReference>
<dbReference type="EC" id="1.1.1.25" evidence="5"/>
<accession>A0A7M4DSW3</accession>
<feature type="domain" description="SDH C-terminal" evidence="4">
    <location>
        <begin position="249"/>
        <end position="277"/>
    </location>
</feature>